<evidence type="ECO:0000313" key="2">
    <source>
        <dbReference type="EMBL" id="EED67061.1"/>
    </source>
</evidence>
<evidence type="ECO:0000256" key="1">
    <source>
        <dbReference type="SAM" id="Phobius"/>
    </source>
</evidence>
<dbReference type="RefSeq" id="WP_003054377.1">
    <property type="nucleotide sequence ID" value="NZ_AAUJ02000001.1"/>
</dbReference>
<feature type="transmembrane region" description="Helical" evidence="1">
    <location>
        <begin position="88"/>
        <end position="107"/>
    </location>
</feature>
<protein>
    <submittedName>
        <fullName evidence="2">Uncharacterized protein</fullName>
    </submittedName>
</protein>
<keyword evidence="1" id="KW-0472">Membrane</keyword>
<organism evidence="2 3">
    <name type="scientific">Comamonas testosteroni (strain DSM 14576 / KF-1)</name>
    <name type="common">Pseudomonas testosteroni</name>
    <dbReference type="NCBI Taxonomy" id="399795"/>
    <lineage>
        <taxon>Bacteria</taxon>
        <taxon>Pseudomonadati</taxon>
        <taxon>Pseudomonadota</taxon>
        <taxon>Betaproteobacteria</taxon>
        <taxon>Burkholderiales</taxon>
        <taxon>Comamonadaceae</taxon>
        <taxon>Comamonas</taxon>
    </lineage>
</organism>
<feature type="transmembrane region" description="Helical" evidence="1">
    <location>
        <begin position="44"/>
        <end position="67"/>
    </location>
</feature>
<dbReference type="InterPro" id="IPR036770">
    <property type="entry name" value="Ankyrin_rpt-contain_sf"/>
</dbReference>
<evidence type="ECO:0000313" key="3">
    <source>
        <dbReference type="Proteomes" id="UP000003039"/>
    </source>
</evidence>
<proteinExistence type="predicted"/>
<dbReference type="Proteomes" id="UP000003039">
    <property type="component" value="Unassembled WGS sequence"/>
</dbReference>
<dbReference type="AlphaFoldDB" id="B7WQR6"/>
<dbReference type="Gene3D" id="1.25.40.20">
    <property type="entry name" value="Ankyrin repeat-containing domain"/>
    <property type="match status" value="1"/>
</dbReference>
<comment type="caution">
    <text evidence="2">The sequence shown here is derived from an EMBL/GenBank/DDBJ whole genome shotgun (WGS) entry which is preliminary data.</text>
</comment>
<keyword evidence="1" id="KW-1133">Transmembrane helix</keyword>
<keyword evidence="1" id="KW-0812">Transmembrane</keyword>
<dbReference type="SUPFAM" id="SSF48403">
    <property type="entry name" value="Ankyrin repeat"/>
    <property type="match status" value="1"/>
</dbReference>
<sequence length="347" mass="36783">MDDHTQTMNVQRMTALNAVMLTGCTLVGIFSNIFGHLFASKASVLIALLAWLIAIGLALYFSGRAALGKQATSMFGSVRQGIRTARHDKVFSIILFVLSVGAIYSAYSANKAVNLQQLHDVGLQTKEDTSRIIQKLEQAVPPVEALAKLGYSMSQADICRTISDGNRKAMAIVTQISDTPIKLSKAEGEGQYSFCLEELLISGNAHAAMLNKSEGLVFDGKDLSRLYAAEGVGPESPGKIDINVIAKQAGAAGNSAQLLEVHATPMMFAVWGANSAAVKALISQSADVNAASRLMTVTKSNASPMPALYDILITPLAEAKRLQLTDITDALTQAGAQASSQARPKTL</sequence>
<accession>B7WQR6</accession>
<feature type="transmembrane region" description="Helical" evidence="1">
    <location>
        <begin position="15"/>
        <end position="38"/>
    </location>
</feature>
<gene>
    <name evidence="2" type="ORF">CtesDRAFT_PD2007</name>
</gene>
<name>B7WQR6_COMTK</name>
<dbReference type="EMBL" id="AAUJ02000001">
    <property type="protein sequence ID" value="EED67061.1"/>
    <property type="molecule type" value="Genomic_DNA"/>
</dbReference>
<reference evidence="2 3" key="1">
    <citation type="journal article" date="2004" name="Appl. Environ. Microbiol.">
        <title>Mineralization of individual congeners of linear alkylbenzenesulfonate by defined pairs of heterotrophic bacteria.</title>
        <authorList>
            <person name="Schleheck D."/>
            <person name="Knepper T.P."/>
            <person name="Fischer K."/>
            <person name="Cook A.M."/>
        </authorList>
    </citation>
    <scope>NUCLEOTIDE SEQUENCE [LARGE SCALE GENOMIC DNA]</scope>
    <source>
        <strain evidence="3">DSM 14576 / KF-1</strain>
    </source>
</reference>